<dbReference type="AlphaFoldDB" id="A0A0N8SVG8"/>
<organism evidence="1 2">
    <name type="scientific">Pseudomonas syringae pv. solidagae</name>
    <dbReference type="NCBI Taxonomy" id="264458"/>
    <lineage>
        <taxon>Bacteria</taxon>
        <taxon>Pseudomonadati</taxon>
        <taxon>Pseudomonadota</taxon>
        <taxon>Gammaproteobacteria</taxon>
        <taxon>Pseudomonadales</taxon>
        <taxon>Pseudomonadaceae</taxon>
        <taxon>Pseudomonas</taxon>
        <taxon>Pseudomonas syringae</taxon>
    </lineage>
</organism>
<name>A0A0N8SVG8_PSESX</name>
<dbReference type="EMBL" id="RBTH01000103">
    <property type="protein sequence ID" value="RMT48763.1"/>
    <property type="molecule type" value="Genomic_DNA"/>
</dbReference>
<dbReference type="Proteomes" id="UP000268096">
    <property type="component" value="Unassembled WGS sequence"/>
</dbReference>
<evidence type="ECO:0000313" key="2">
    <source>
        <dbReference type="Proteomes" id="UP000268096"/>
    </source>
</evidence>
<comment type="caution">
    <text evidence="1">The sequence shown here is derived from an EMBL/GenBank/DDBJ whole genome shotgun (WGS) entry which is preliminary data.</text>
</comment>
<proteinExistence type="predicted"/>
<dbReference type="NCBIfam" id="NF041023">
    <property type="entry name" value="PP0621_fam"/>
    <property type="match status" value="1"/>
</dbReference>
<reference evidence="1 2" key="1">
    <citation type="submission" date="2018-08" db="EMBL/GenBank/DDBJ databases">
        <title>Recombination of ecologically and evolutionarily significant loci maintains genetic cohesion in the Pseudomonas syringae species complex.</title>
        <authorList>
            <person name="Dillon M."/>
            <person name="Thakur S."/>
            <person name="Almeida R.N.D."/>
            <person name="Weir B.S."/>
            <person name="Guttman D.S."/>
        </authorList>
    </citation>
    <scope>NUCLEOTIDE SEQUENCE [LARGE SCALE GENOMIC DNA]</scope>
    <source>
        <strain evidence="1 2">ICMP 16926</strain>
    </source>
</reference>
<evidence type="ECO:0000313" key="1">
    <source>
        <dbReference type="EMBL" id="RMT48763.1"/>
    </source>
</evidence>
<sequence length="116" mass="12869">GFHTVCSGLFFCASILPLCARSRLGYTAPSSITKLVVMIRLLMWVALIAAVVWFVKRLINPPKPKPRAEPPELASTPMVRCAQCGVHLPQDRALSQAQQWYCSEAHRLQGPAARDR</sequence>
<gene>
    <name evidence="1" type="ORF">ALP48_01223</name>
</gene>
<protein>
    <submittedName>
        <fullName evidence="1">Uncharacterized protein</fullName>
    </submittedName>
</protein>
<dbReference type="InterPro" id="IPR049708">
    <property type="entry name" value="PP0621-like"/>
</dbReference>
<feature type="non-terminal residue" evidence="1">
    <location>
        <position position="1"/>
    </location>
</feature>
<accession>A0A0N8SVG8</accession>